<keyword evidence="2" id="KW-1185">Reference proteome</keyword>
<dbReference type="STRING" id="104452.A0A0L7L7U7"/>
<evidence type="ECO:0000313" key="2">
    <source>
        <dbReference type="Proteomes" id="UP000037510"/>
    </source>
</evidence>
<organism evidence="1 2">
    <name type="scientific">Operophtera brumata</name>
    <name type="common">Winter moth</name>
    <name type="synonym">Phalaena brumata</name>
    <dbReference type="NCBI Taxonomy" id="104452"/>
    <lineage>
        <taxon>Eukaryota</taxon>
        <taxon>Metazoa</taxon>
        <taxon>Ecdysozoa</taxon>
        <taxon>Arthropoda</taxon>
        <taxon>Hexapoda</taxon>
        <taxon>Insecta</taxon>
        <taxon>Pterygota</taxon>
        <taxon>Neoptera</taxon>
        <taxon>Endopterygota</taxon>
        <taxon>Lepidoptera</taxon>
        <taxon>Glossata</taxon>
        <taxon>Ditrysia</taxon>
        <taxon>Geometroidea</taxon>
        <taxon>Geometridae</taxon>
        <taxon>Larentiinae</taxon>
        <taxon>Operophtera</taxon>
    </lineage>
</organism>
<reference evidence="1 2" key="1">
    <citation type="journal article" date="2015" name="Genome Biol. Evol.">
        <title>The genome of winter moth (Operophtera brumata) provides a genomic perspective on sexual dimorphism and phenology.</title>
        <authorList>
            <person name="Derks M.F."/>
            <person name="Smit S."/>
            <person name="Salis L."/>
            <person name="Schijlen E."/>
            <person name="Bossers A."/>
            <person name="Mateman C."/>
            <person name="Pijl A.S."/>
            <person name="de Ridder D."/>
            <person name="Groenen M.A."/>
            <person name="Visser M.E."/>
            <person name="Megens H.J."/>
        </authorList>
    </citation>
    <scope>NUCLEOTIDE SEQUENCE [LARGE SCALE GENOMIC DNA]</scope>
    <source>
        <strain evidence="1">WM2013NL</strain>
        <tissue evidence="1">Head and thorax</tissue>
    </source>
</reference>
<proteinExistence type="predicted"/>
<dbReference type="AlphaFoldDB" id="A0A0L7L7U7"/>
<evidence type="ECO:0000313" key="1">
    <source>
        <dbReference type="EMBL" id="KOB71366.1"/>
    </source>
</evidence>
<sequence>MPVALGSFVGEGEYPQYAPQHLYHESIYEGGVSELYYTMRQPKESFHNTSITLDCDHCTMVTHHGKPMFTKVNKHTTSDAMISASR</sequence>
<dbReference type="Proteomes" id="UP000037510">
    <property type="component" value="Unassembled WGS sequence"/>
</dbReference>
<dbReference type="EMBL" id="JTDY01002461">
    <property type="protein sequence ID" value="KOB71366.1"/>
    <property type="molecule type" value="Genomic_DNA"/>
</dbReference>
<accession>A0A0L7L7U7</accession>
<name>A0A0L7L7U7_OPEBR</name>
<comment type="caution">
    <text evidence="1">The sequence shown here is derived from an EMBL/GenBank/DDBJ whole genome shotgun (WGS) entry which is preliminary data.</text>
</comment>
<gene>
    <name evidence="1" type="ORF">OBRU01_10360</name>
</gene>
<protein>
    <submittedName>
        <fullName evidence="1">LIM domain-binding protein</fullName>
    </submittedName>
</protein>